<feature type="compositionally biased region" description="Low complexity" evidence="1">
    <location>
        <begin position="158"/>
        <end position="168"/>
    </location>
</feature>
<keyword evidence="3" id="KW-1185">Reference proteome</keyword>
<name>A0A158QUH4_MESCO</name>
<dbReference type="AlphaFoldDB" id="A0A158QUH4"/>
<evidence type="ECO:0000313" key="4">
    <source>
        <dbReference type="WBParaSite" id="MCOS_0000625001-mRNA-1"/>
    </source>
</evidence>
<gene>
    <name evidence="2" type="ORF">MCOS_LOCUS6251</name>
</gene>
<protein>
    <submittedName>
        <fullName evidence="4">PH domain-containing protein</fullName>
    </submittedName>
</protein>
<dbReference type="SUPFAM" id="SSF50729">
    <property type="entry name" value="PH domain-like"/>
    <property type="match status" value="1"/>
</dbReference>
<reference evidence="2 3" key="2">
    <citation type="submission" date="2018-10" db="EMBL/GenBank/DDBJ databases">
        <authorList>
            <consortium name="Pathogen Informatics"/>
        </authorList>
    </citation>
    <scope>NUCLEOTIDE SEQUENCE [LARGE SCALE GENOMIC DNA]</scope>
</reference>
<feature type="compositionally biased region" description="Polar residues" evidence="1">
    <location>
        <begin position="169"/>
        <end position="183"/>
    </location>
</feature>
<sequence length="270" mass="30158">MSEAGRGRCMHRSKSTACLVEDSLSKSTLTRDSFSSQPEQLNSLCDLKTNHDRRKHGRSHASPPHRNQSLSRFFRWRSKHHDEDCITSQSRQESTALDRTYSKSSTIIEEGGSFTSLLDLNPSAQHFVKGADSRHNIASKSEVEGGLDTLRLHKEQSSSKSLRLSPSPMASTISGLNDTTTVPEPTPRQGRGHGLRHHLFTRSHQRLDDSAGKQAEHQEIEIKAIGFEVGMLQPSLLGSRKHCFYVKATTGNIHVFAAASQEERCCWLTR</sequence>
<dbReference type="Proteomes" id="UP000267029">
    <property type="component" value="Unassembled WGS sequence"/>
</dbReference>
<dbReference type="WBParaSite" id="MCOS_0000625001-mRNA-1">
    <property type="protein sequence ID" value="MCOS_0000625001-mRNA-1"/>
    <property type="gene ID" value="MCOS_0000625001"/>
</dbReference>
<accession>A0A158QUH4</accession>
<dbReference type="EMBL" id="UXSR01005246">
    <property type="protein sequence ID" value="VDD80248.1"/>
    <property type="molecule type" value="Genomic_DNA"/>
</dbReference>
<dbReference type="OrthoDB" id="6273184at2759"/>
<evidence type="ECO:0000313" key="3">
    <source>
        <dbReference type="Proteomes" id="UP000267029"/>
    </source>
</evidence>
<evidence type="ECO:0000256" key="1">
    <source>
        <dbReference type="SAM" id="MobiDB-lite"/>
    </source>
</evidence>
<reference evidence="4" key="1">
    <citation type="submission" date="2016-04" db="UniProtKB">
        <authorList>
            <consortium name="WormBaseParasite"/>
        </authorList>
    </citation>
    <scope>IDENTIFICATION</scope>
</reference>
<proteinExistence type="predicted"/>
<organism evidence="4">
    <name type="scientific">Mesocestoides corti</name>
    <name type="common">Flatworm</name>
    <dbReference type="NCBI Taxonomy" id="53468"/>
    <lineage>
        <taxon>Eukaryota</taxon>
        <taxon>Metazoa</taxon>
        <taxon>Spiralia</taxon>
        <taxon>Lophotrochozoa</taxon>
        <taxon>Platyhelminthes</taxon>
        <taxon>Cestoda</taxon>
        <taxon>Eucestoda</taxon>
        <taxon>Cyclophyllidea</taxon>
        <taxon>Mesocestoididae</taxon>
        <taxon>Mesocestoides</taxon>
    </lineage>
</organism>
<evidence type="ECO:0000313" key="2">
    <source>
        <dbReference type="EMBL" id="VDD80248.1"/>
    </source>
</evidence>
<feature type="region of interest" description="Disordered" evidence="1">
    <location>
        <begin position="147"/>
        <end position="194"/>
    </location>
</feature>